<protein>
    <recommendedName>
        <fullName evidence="3">DUF885 domain-containing protein</fullName>
    </recommendedName>
</protein>
<dbReference type="eggNOG" id="COG4805">
    <property type="taxonomic scope" value="Bacteria"/>
</dbReference>
<comment type="caution">
    <text evidence="1">The sequence shown here is derived from an EMBL/GenBank/DDBJ whole genome shotgun (WGS) entry which is preliminary data.</text>
</comment>
<sequence length="557" mass="61862">MTRSINELADDYLARLVELDPIVGTELGAGDDPAGLPDYSADGITARADLDRATLKAAETIAPTATEAISKELMIERLRTRLALHDAGEWMADVNVIASPQHQIKQAIDLMPRATNEDWETIAERLRRVPHALSGYQQSLRLGLEKRQVASQRQVLQAARLARKTGTPGGPSYFDELIASQNLHHPQIGDFLERACQEAAAAYLDLATFFEQEYLPKTSTIDGVGPDRWSLYCQLFNGATFDPQDSYAWGFEELGRIRHEMELEAEKILPGAGIAAVIAHLEQDPSLVIQGAEAFRLWNQQVLDGSMAVLNGVHFDIPVTIQRVEAMLAPAGGAAAMYYTPPSMDLSRPGRTWYPTQGKTVFPLWHELSTVYHEGVPGHHLQIGYATWLGDRLNAFQRTLGGNSGHIEGWALYAERLMDELGFFEEAAYRLGMLASQAFRAARVVIDIGLHHHFEVPNGVVAEAPDHWTRETAVDFLQRIAGIDLIFATSEIDRYLGWPAQATSYKLGERAWLSIREQVRRREGAAFDLKRFHHQALELGFVGLDQLASSFAVTTTN</sequence>
<dbReference type="PATRIC" id="fig|1121877.4.peg.543"/>
<dbReference type="RefSeq" id="WP_035389026.1">
    <property type="nucleotide sequence ID" value="NZ_JQKF01000009.1"/>
</dbReference>
<dbReference type="PANTHER" id="PTHR33361">
    <property type="entry name" value="GLR0591 PROTEIN"/>
    <property type="match status" value="1"/>
</dbReference>
<proteinExistence type="predicted"/>
<dbReference type="InterPro" id="IPR010281">
    <property type="entry name" value="DUF885"/>
</dbReference>
<accession>A0A0D8FX93</accession>
<dbReference type="GeneID" id="78371831"/>
<dbReference type="AlphaFoldDB" id="A0A0D8FX93"/>
<evidence type="ECO:0000313" key="2">
    <source>
        <dbReference type="Proteomes" id="UP000032336"/>
    </source>
</evidence>
<gene>
    <name evidence="1" type="ORF">FEAC_05090</name>
</gene>
<dbReference type="STRING" id="1121877.FEAC_05090"/>
<evidence type="ECO:0000313" key="1">
    <source>
        <dbReference type="EMBL" id="KJE77761.1"/>
    </source>
</evidence>
<organism evidence="1 2">
    <name type="scientific">Ferrimicrobium acidiphilum DSM 19497</name>
    <dbReference type="NCBI Taxonomy" id="1121877"/>
    <lineage>
        <taxon>Bacteria</taxon>
        <taxon>Bacillati</taxon>
        <taxon>Actinomycetota</taxon>
        <taxon>Acidimicrobiia</taxon>
        <taxon>Acidimicrobiales</taxon>
        <taxon>Acidimicrobiaceae</taxon>
        <taxon>Ferrimicrobium</taxon>
    </lineage>
</organism>
<name>A0A0D8FX93_9ACTN</name>
<evidence type="ECO:0008006" key="3">
    <source>
        <dbReference type="Google" id="ProtNLM"/>
    </source>
</evidence>
<reference evidence="1 2" key="1">
    <citation type="submission" date="2015-01" db="EMBL/GenBank/DDBJ databases">
        <title>Draft genome of the acidophilic iron oxidizer Ferrimicrobium acidiphilum strain T23.</title>
        <authorList>
            <person name="Poehlein A."/>
            <person name="Eisen S."/>
            <person name="Schloemann M."/>
            <person name="Johnson B.D."/>
            <person name="Daniel R."/>
            <person name="Muehling M."/>
        </authorList>
    </citation>
    <scope>NUCLEOTIDE SEQUENCE [LARGE SCALE GENOMIC DNA]</scope>
    <source>
        <strain evidence="1 2">T23</strain>
    </source>
</reference>
<dbReference type="OrthoDB" id="9760040at2"/>
<dbReference type="PANTHER" id="PTHR33361:SF2">
    <property type="entry name" value="DUF885 DOMAIN-CONTAINING PROTEIN"/>
    <property type="match status" value="1"/>
</dbReference>
<dbReference type="Proteomes" id="UP000032336">
    <property type="component" value="Unassembled WGS sequence"/>
</dbReference>
<dbReference type="EMBL" id="JXUW01000003">
    <property type="protein sequence ID" value="KJE77761.1"/>
    <property type="molecule type" value="Genomic_DNA"/>
</dbReference>
<keyword evidence="2" id="KW-1185">Reference proteome</keyword>
<dbReference type="Pfam" id="PF05960">
    <property type="entry name" value="DUF885"/>
    <property type="match status" value="1"/>
</dbReference>